<dbReference type="AlphaFoldDB" id="A0A0B7IVH1"/>
<organism evidence="2 3">
    <name type="scientific">Candidatus Methylopumilus turicensis</name>
    <dbReference type="NCBI Taxonomy" id="1581680"/>
    <lineage>
        <taxon>Bacteria</taxon>
        <taxon>Pseudomonadati</taxon>
        <taxon>Pseudomonadota</taxon>
        <taxon>Betaproteobacteria</taxon>
        <taxon>Nitrosomonadales</taxon>
        <taxon>Methylophilaceae</taxon>
        <taxon>Candidatus Methylopumilus</taxon>
    </lineage>
</organism>
<protein>
    <submittedName>
        <fullName evidence="2">Uncharacterized protein</fullName>
    </submittedName>
</protein>
<keyword evidence="1" id="KW-0732">Signal</keyword>
<dbReference type="Gene3D" id="3.90.226.10">
    <property type="entry name" value="2-enoyl-CoA Hydratase, Chain A, domain 1"/>
    <property type="match status" value="1"/>
</dbReference>
<dbReference type="Proteomes" id="UP000056322">
    <property type="component" value="Chromosome 1"/>
</dbReference>
<dbReference type="RefSeq" id="WP_144402549.1">
    <property type="nucleotide sequence ID" value="NZ_LN794158.1"/>
</dbReference>
<evidence type="ECO:0000313" key="2">
    <source>
        <dbReference type="EMBL" id="CEN56215.1"/>
    </source>
</evidence>
<proteinExistence type="predicted"/>
<keyword evidence="3" id="KW-1185">Reference proteome</keyword>
<dbReference type="KEGG" id="mbac:BN1209_1175"/>
<dbReference type="InterPro" id="IPR029045">
    <property type="entry name" value="ClpP/crotonase-like_dom_sf"/>
</dbReference>
<dbReference type="HOGENOM" id="CLU_1000427_0_0_4"/>
<gene>
    <name evidence="2" type="ORF">BN1209_1175</name>
</gene>
<name>A0A0B7IVH1_9PROT</name>
<dbReference type="OrthoDB" id="5935280at2"/>
<dbReference type="SUPFAM" id="SSF52096">
    <property type="entry name" value="ClpP/crotonase"/>
    <property type="match status" value="1"/>
</dbReference>
<evidence type="ECO:0000256" key="1">
    <source>
        <dbReference type="SAM" id="SignalP"/>
    </source>
</evidence>
<dbReference type="EMBL" id="LN794158">
    <property type="protein sequence ID" value="CEN56215.1"/>
    <property type="molecule type" value="Genomic_DNA"/>
</dbReference>
<reference evidence="3" key="1">
    <citation type="submission" date="2014-12" db="EMBL/GenBank/DDBJ databases">
        <authorList>
            <person name="Salcher M.M."/>
        </authorList>
    </citation>
    <scope>NUCLEOTIDE SEQUENCE [LARGE SCALE GENOMIC DNA]</scope>
    <source>
        <strain evidence="3">MMS-10A-171</strain>
    </source>
</reference>
<evidence type="ECO:0000313" key="3">
    <source>
        <dbReference type="Proteomes" id="UP000056322"/>
    </source>
</evidence>
<feature type="chain" id="PRO_5002117027" evidence="1">
    <location>
        <begin position="30"/>
        <end position="278"/>
    </location>
</feature>
<feature type="signal peptide" evidence="1">
    <location>
        <begin position="1"/>
        <end position="29"/>
    </location>
</feature>
<accession>A0A0B7IVH1</accession>
<sequence>MLNIHSKKSIGSFFALLLVAHFWVANCSAAQFSPSLEDPANFIELKNNSQNQIAVLSISGKISKSLYDKIKLNIEKLGNQNIQPGRFIVLIDSMGGDGEAALKIGRLLRKNNAFIFVTNRCASACVYIYAAGVYRSSIPNSIGIHATKITLNDKNSRVVYELNPDLHEVAKKKLMDFDNGSQGFFDEMNINPSFHEKLRSLSTDKLYWLSQNDVKTFGLDGFDSFFVEREFSGFKDAFNKNLSQATFNEKINNTLKQCLYVKNMPHVFAECYKKNLRD</sequence>
<dbReference type="STRING" id="1581680.BN1209_1175"/>